<accession>A0ACB9MBX8</accession>
<evidence type="ECO:0000313" key="2">
    <source>
        <dbReference type="Proteomes" id="UP001057402"/>
    </source>
</evidence>
<reference evidence="2" key="1">
    <citation type="journal article" date="2023" name="Front. Plant Sci.">
        <title>Chromosomal-level genome assembly of Melastoma candidum provides insights into trichome evolution.</title>
        <authorList>
            <person name="Zhong Y."/>
            <person name="Wu W."/>
            <person name="Sun C."/>
            <person name="Zou P."/>
            <person name="Liu Y."/>
            <person name="Dai S."/>
            <person name="Zhou R."/>
        </authorList>
    </citation>
    <scope>NUCLEOTIDE SEQUENCE [LARGE SCALE GENOMIC DNA]</scope>
</reference>
<keyword evidence="2" id="KW-1185">Reference proteome</keyword>
<comment type="caution">
    <text evidence="1">The sequence shown here is derived from an EMBL/GenBank/DDBJ whole genome shotgun (WGS) entry which is preliminary data.</text>
</comment>
<dbReference type="EMBL" id="CM042889">
    <property type="protein sequence ID" value="KAI4321483.1"/>
    <property type="molecule type" value="Genomic_DNA"/>
</dbReference>
<protein>
    <submittedName>
        <fullName evidence="1">Uncharacterized protein</fullName>
    </submittedName>
</protein>
<gene>
    <name evidence="1" type="ORF">MLD38_034855</name>
</gene>
<proteinExistence type="predicted"/>
<name>A0ACB9MBX8_9MYRT</name>
<sequence length="78" mass="8023">MAATTSSGCPSFFNPKSSSSLSPAGQRTRKAPAGSGRMDGAAMWVINGLAAAFFTSMERCSCIRIATVGDADEGTLCR</sequence>
<organism evidence="1 2">
    <name type="scientific">Melastoma candidum</name>
    <dbReference type="NCBI Taxonomy" id="119954"/>
    <lineage>
        <taxon>Eukaryota</taxon>
        <taxon>Viridiplantae</taxon>
        <taxon>Streptophyta</taxon>
        <taxon>Embryophyta</taxon>
        <taxon>Tracheophyta</taxon>
        <taxon>Spermatophyta</taxon>
        <taxon>Magnoliopsida</taxon>
        <taxon>eudicotyledons</taxon>
        <taxon>Gunneridae</taxon>
        <taxon>Pentapetalae</taxon>
        <taxon>rosids</taxon>
        <taxon>malvids</taxon>
        <taxon>Myrtales</taxon>
        <taxon>Melastomataceae</taxon>
        <taxon>Melastomatoideae</taxon>
        <taxon>Melastomateae</taxon>
        <taxon>Melastoma</taxon>
    </lineage>
</organism>
<evidence type="ECO:0000313" key="1">
    <source>
        <dbReference type="EMBL" id="KAI4321483.1"/>
    </source>
</evidence>
<dbReference type="Proteomes" id="UP001057402">
    <property type="component" value="Chromosome 10"/>
</dbReference>